<dbReference type="Gene3D" id="2.40.50.100">
    <property type="match status" value="1"/>
</dbReference>
<feature type="domain" description="AprE-like long alpha-helical hairpin" evidence="12">
    <location>
        <begin position="106"/>
        <end position="288"/>
    </location>
</feature>
<evidence type="ECO:0000256" key="6">
    <source>
        <dbReference type="ARBA" id="ARBA00022692"/>
    </source>
</evidence>
<evidence type="ECO:0000256" key="3">
    <source>
        <dbReference type="ARBA" id="ARBA00022448"/>
    </source>
</evidence>
<dbReference type="PANTHER" id="PTHR30386:SF26">
    <property type="entry name" value="TRANSPORT PROTEIN COMB"/>
    <property type="match status" value="1"/>
</dbReference>
<comment type="subcellular location">
    <subcellularLocation>
        <location evidence="1 9">Cell inner membrane</location>
        <topology evidence="1 9">Single-pass membrane protein</topology>
    </subcellularLocation>
</comment>
<organism evidence="14 15">
    <name type="scientific">Pseudaquabacterium pictum</name>
    <dbReference type="NCBI Taxonomy" id="2315236"/>
    <lineage>
        <taxon>Bacteria</taxon>
        <taxon>Pseudomonadati</taxon>
        <taxon>Pseudomonadota</taxon>
        <taxon>Betaproteobacteria</taxon>
        <taxon>Burkholderiales</taxon>
        <taxon>Sphaerotilaceae</taxon>
        <taxon>Pseudaquabacterium</taxon>
    </lineage>
</organism>
<dbReference type="PRINTS" id="PR01490">
    <property type="entry name" value="RTXTOXIND"/>
</dbReference>
<proteinExistence type="inferred from homology"/>
<feature type="coiled-coil region" evidence="10">
    <location>
        <begin position="180"/>
        <end position="259"/>
    </location>
</feature>
<dbReference type="NCBIfam" id="TIGR01843">
    <property type="entry name" value="type_I_hlyD"/>
    <property type="match status" value="1"/>
</dbReference>
<evidence type="ECO:0000256" key="4">
    <source>
        <dbReference type="ARBA" id="ARBA00022475"/>
    </source>
</evidence>
<keyword evidence="7 9" id="KW-1133">Transmembrane helix</keyword>
<keyword evidence="4 9" id="KW-1003">Cell membrane</keyword>
<reference evidence="15" key="1">
    <citation type="submission" date="2019-03" db="EMBL/GenBank/DDBJ databases">
        <title>Aquabacterium pictum sp.nov., the first bacteriochlorophyll a-containing freshwater bacterium in the genus Aquabacterium of the class Betaproteobacteria.</title>
        <authorList>
            <person name="Hirose S."/>
            <person name="Tank M."/>
            <person name="Hara E."/>
            <person name="Tamaki H."/>
            <person name="Takaichi S."/>
            <person name="Haruta S."/>
            <person name="Hanada S."/>
        </authorList>
    </citation>
    <scope>NUCLEOTIDE SEQUENCE [LARGE SCALE GENOMIC DNA]</scope>
    <source>
        <strain evidence="15">W35</strain>
    </source>
</reference>
<keyword evidence="8 9" id="KW-0472">Membrane</keyword>
<keyword evidence="5 9" id="KW-0997">Cell inner membrane</keyword>
<evidence type="ECO:0000256" key="5">
    <source>
        <dbReference type="ARBA" id="ARBA00022519"/>
    </source>
</evidence>
<sequence length="443" mass="47804">MSELTGDMVGMRGPAGDQIDPDRGPRRTVVAMIAVVVLFLVCAVVWALVAKLDVAVQARGAVIPPSRVQEVQSLEGGIVQQMLVAPGQPVKKGQLLARLDTAQYTASVGESRQNQLAALAARARVDALLTGTAPRFDPEWQREAPELIAKETQLWRDAMQEFQANGAATREAVQARRSELAEAQARSQSLQGSLRVAEESFAIEERLFREGAGARADFLAAQQRLLQLQTELDGLRQSVPRLQANLAEAQAAAMEASARARSQWGAQRSEYETKVAALASTLSGQQDRVARREVYSPVDGVVNRVLVPTLGGVAQPGKAILEIVPEEATLLINARIKPSDVGFVRIGHDAHVRVLAYDAATYGKLEGKVQNLGADAVMDEKTGEPYFEVQISAPRDQLKLHGKPLAITPGMPVDVGILTGERSVAQYLLKPVLRSVQGALQER</sequence>
<dbReference type="InterPro" id="IPR058781">
    <property type="entry name" value="HH_AprE-like"/>
</dbReference>
<dbReference type="GO" id="GO:0015031">
    <property type="term" value="P:protein transport"/>
    <property type="evidence" value="ECO:0007669"/>
    <property type="project" value="InterPro"/>
</dbReference>
<comment type="caution">
    <text evidence="14">The sequence shown here is derived from an EMBL/GenBank/DDBJ whole genome shotgun (WGS) entry which is preliminary data.</text>
</comment>
<evidence type="ECO:0000256" key="8">
    <source>
        <dbReference type="ARBA" id="ARBA00023136"/>
    </source>
</evidence>
<evidence type="ECO:0000256" key="2">
    <source>
        <dbReference type="ARBA" id="ARBA00009477"/>
    </source>
</evidence>
<feature type="domain" description="AprE-like beta-barrel" evidence="13">
    <location>
        <begin position="330"/>
        <end position="420"/>
    </location>
</feature>
<name>A0A480AWW2_9BURK</name>
<dbReference type="EMBL" id="BJCL01000008">
    <property type="protein sequence ID" value="GCL64285.1"/>
    <property type="molecule type" value="Genomic_DNA"/>
</dbReference>
<dbReference type="SUPFAM" id="SSF111369">
    <property type="entry name" value="HlyD-like secretion proteins"/>
    <property type="match status" value="1"/>
</dbReference>
<comment type="similarity">
    <text evidence="2 9">Belongs to the membrane fusion protein (MFP) (TC 8.A.1) family.</text>
</comment>
<keyword evidence="6 9" id="KW-0812">Transmembrane</keyword>
<feature type="transmembrane region" description="Helical" evidence="9">
    <location>
        <begin position="29"/>
        <end position="49"/>
    </location>
</feature>
<gene>
    <name evidence="14" type="ORF">AQPW35_33660</name>
</gene>
<dbReference type="InterPro" id="IPR050739">
    <property type="entry name" value="MFP"/>
</dbReference>
<evidence type="ECO:0000256" key="9">
    <source>
        <dbReference type="RuleBase" id="RU365093"/>
    </source>
</evidence>
<evidence type="ECO:0000313" key="14">
    <source>
        <dbReference type="EMBL" id="GCL64285.1"/>
    </source>
</evidence>
<evidence type="ECO:0000259" key="13">
    <source>
        <dbReference type="Pfam" id="PF26002"/>
    </source>
</evidence>
<dbReference type="Proteomes" id="UP000301751">
    <property type="component" value="Unassembled WGS sequence"/>
</dbReference>
<evidence type="ECO:0000256" key="11">
    <source>
        <dbReference type="SAM" id="MobiDB-lite"/>
    </source>
</evidence>
<evidence type="ECO:0000256" key="10">
    <source>
        <dbReference type="SAM" id="Coils"/>
    </source>
</evidence>
<evidence type="ECO:0000256" key="1">
    <source>
        <dbReference type="ARBA" id="ARBA00004377"/>
    </source>
</evidence>
<dbReference type="PANTHER" id="PTHR30386">
    <property type="entry name" value="MEMBRANE FUSION SUBUNIT OF EMRAB-TOLC MULTIDRUG EFFLUX PUMP"/>
    <property type="match status" value="1"/>
</dbReference>
<dbReference type="GO" id="GO:0005886">
    <property type="term" value="C:plasma membrane"/>
    <property type="evidence" value="ECO:0007669"/>
    <property type="project" value="UniProtKB-SubCell"/>
</dbReference>
<dbReference type="InterPro" id="IPR010129">
    <property type="entry name" value="T1SS_HlyD"/>
</dbReference>
<dbReference type="Gene3D" id="2.40.30.170">
    <property type="match status" value="1"/>
</dbReference>
<evidence type="ECO:0000259" key="12">
    <source>
        <dbReference type="Pfam" id="PF25994"/>
    </source>
</evidence>
<dbReference type="RefSeq" id="WP_228027147.1">
    <property type="nucleotide sequence ID" value="NZ_BJCL01000008.1"/>
</dbReference>
<keyword evidence="3 9" id="KW-0813">Transport</keyword>
<accession>A0A480AWW2</accession>
<evidence type="ECO:0000256" key="7">
    <source>
        <dbReference type="ARBA" id="ARBA00022989"/>
    </source>
</evidence>
<dbReference type="Pfam" id="PF26002">
    <property type="entry name" value="Beta-barrel_AprE"/>
    <property type="match status" value="1"/>
</dbReference>
<dbReference type="InterPro" id="IPR058982">
    <property type="entry name" value="Beta-barrel_AprE"/>
</dbReference>
<feature type="region of interest" description="Disordered" evidence="11">
    <location>
        <begin position="1"/>
        <end position="22"/>
    </location>
</feature>
<dbReference type="Pfam" id="PF25994">
    <property type="entry name" value="HH_AprE"/>
    <property type="match status" value="1"/>
</dbReference>
<keyword evidence="15" id="KW-1185">Reference proteome</keyword>
<protein>
    <recommendedName>
        <fullName evidence="9">Membrane fusion protein (MFP) family protein</fullName>
    </recommendedName>
</protein>
<evidence type="ECO:0000313" key="15">
    <source>
        <dbReference type="Proteomes" id="UP000301751"/>
    </source>
</evidence>
<dbReference type="AlphaFoldDB" id="A0A480AWW2"/>
<keyword evidence="10" id="KW-0175">Coiled coil</keyword>